<dbReference type="CDD" id="cd00371">
    <property type="entry name" value="HMA"/>
    <property type="match status" value="1"/>
</dbReference>
<dbReference type="Pfam" id="PF00403">
    <property type="entry name" value="HMA"/>
    <property type="match status" value="1"/>
</dbReference>
<dbReference type="AlphaFoldDB" id="A0A501PZV7"/>
<protein>
    <submittedName>
        <fullName evidence="2">Heavy-metal-associated domain-containing protein</fullName>
    </submittedName>
</protein>
<feature type="domain" description="HMA" evidence="1">
    <location>
        <begin position="3"/>
        <end position="69"/>
    </location>
</feature>
<dbReference type="SUPFAM" id="SSF55008">
    <property type="entry name" value="HMA, heavy metal-associated domain"/>
    <property type="match status" value="1"/>
</dbReference>
<dbReference type="GO" id="GO:0046872">
    <property type="term" value="F:metal ion binding"/>
    <property type="evidence" value="ECO:0007669"/>
    <property type="project" value="InterPro"/>
</dbReference>
<dbReference type="Proteomes" id="UP000319175">
    <property type="component" value="Unassembled WGS sequence"/>
</dbReference>
<dbReference type="Gene3D" id="3.30.70.100">
    <property type="match status" value="1"/>
</dbReference>
<dbReference type="InterPro" id="IPR036163">
    <property type="entry name" value="HMA_dom_sf"/>
</dbReference>
<organism evidence="2 3">
    <name type="scientific">Flavobacterium microcysteis</name>
    <dbReference type="NCBI Taxonomy" id="2596891"/>
    <lineage>
        <taxon>Bacteria</taxon>
        <taxon>Pseudomonadati</taxon>
        <taxon>Bacteroidota</taxon>
        <taxon>Flavobacteriia</taxon>
        <taxon>Flavobacteriales</taxon>
        <taxon>Flavobacteriaceae</taxon>
        <taxon>Flavobacterium</taxon>
    </lineage>
</organism>
<name>A0A501PZV7_9FLAO</name>
<evidence type="ECO:0000313" key="2">
    <source>
        <dbReference type="EMBL" id="TPD65715.1"/>
    </source>
</evidence>
<dbReference type="InterPro" id="IPR006121">
    <property type="entry name" value="HMA_dom"/>
</dbReference>
<reference evidence="2 3" key="1">
    <citation type="submission" date="2019-06" db="EMBL/GenBank/DDBJ databases">
        <title>Flavobacterium sp. MaA-Y11 from geoumgang.</title>
        <authorList>
            <person name="Jeong S."/>
        </authorList>
    </citation>
    <scope>NUCLEOTIDE SEQUENCE [LARGE SCALE GENOMIC DNA]</scope>
    <source>
        <strain evidence="2 3">MaA-Y11</strain>
    </source>
</reference>
<gene>
    <name evidence="2" type="ORF">FJA49_16130</name>
</gene>
<dbReference type="OrthoDB" id="677920at2"/>
<comment type="caution">
    <text evidence="2">The sequence shown here is derived from an EMBL/GenBank/DDBJ whole genome shotgun (WGS) entry which is preliminary data.</text>
</comment>
<sequence>MENKEFQFKTNINCGGCVASVKPHLDKAEGVSEWNVDTDNKDKILTIKAEGITEEQVLDIIKKTGFKAEPV</sequence>
<evidence type="ECO:0000313" key="3">
    <source>
        <dbReference type="Proteomes" id="UP000319175"/>
    </source>
</evidence>
<keyword evidence="3" id="KW-1185">Reference proteome</keyword>
<evidence type="ECO:0000259" key="1">
    <source>
        <dbReference type="PROSITE" id="PS50846"/>
    </source>
</evidence>
<dbReference type="EMBL" id="VFJE01000056">
    <property type="protein sequence ID" value="TPD65715.1"/>
    <property type="molecule type" value="Genomic_DNA"/>
</dbReference>
<accession>A0A501PZV7</accession>
<dbReference type="RefSeq" id="WP_140002140.1">
    <property type="nucleotide sequence ID" value="NZ_VFJE01000056.1"/>
</dbReference>
<dbReference type="PROSITE" id="PS50846">
    <property type="entry name" value="HMA_2"/>
    <property type="match status" value="1"/>
</dbReference>
<proteinExistence type="predicted"/>